<sequence length="69" mass="7850">MPPAKLINAVIEKINNSIGTPFFSCYVSDNRVTVEKFYFYDGQPVILIMRGFIAKTLFLNIAGRSLRHL</sequence>
<protein>
    <submittedName>
        <fullName evidence="1">Uncharacterized protein</fullName>
    </submittedName>
</protein>
<gene>
    <name evidence="1" type="ORF">SCFA_180024</name>
</gene>
<proteinExistence type="predicted"/>
<dbReference type="AlphaFoldDB" id="A0A485LX34"/>
<reference evidence="1" key="1">
    <citation type="submission" date="2019-03" db="EMBL/GenBank/DDBJ databases">
        <authorList>
            <person name="Hao L."/>
        </authorList>
    </citation>
    <scope>NUCLEOTIDE SEQUENCE</scope>
</reference>
<evidence type="ECO:0000313" key="1">
    <source>
        <dbReference type="EMBL" id="VFU13336.1"/>
    </source>
</evidence>
<accession>A0A485LX34</accession>
<organism evidence="1">
    <name type="scientific">anaerobic digester metagenome</name>
    <dbReference type="NCBI Taxonomy" id="1263854"/>
    <lineage>
        <taxon>unclassified sequences</taxon>
        <taxon>metagenomes</taxon>
        <taxon>ecological metagenomes</taxon>
    </lineage>
</organism>
<name>A0A485LX34_9ZZZZ</name>
<dbReference type="EMBL" id="CAADRM010000079">
    <property type="protein sequence ID" value="VFU13336.1"/>
    <property type="molecule type" value="Genomic_DNA"/>
</dbReference>